<evidence type="ECO:0000313" key="2">
    <source>
        <dbReference type="Proteomes" id="UP000463857"/>
    </source>
</evidence>
<keyword evidence="2" id="KW-1185">Reference proteome</keyword>
<reference evidence="1 2" key="1">
    <citation type="journal article" date="2018" name="Int. J. Syst. Evol. Microbiol.">
        <title>Epidermidibacterium keratini gen. nov., sp. nov., a member of the family Sporichthyaceae, isolated from keratin epidermis.</title>
        <authorList>
            <person name="Lee D.G."/>
            <person name="Trujillo M.E."/>
            <person name="Kang S."/>
            <person name="Nam J.J."/>
            <person name="Kim Y.J."/>
        </authorList>
    </citation>
    <scope>NUCLEOTIDE SEQUENCE [LARGE SCALE GENOMIC DNA]</scope>
    <source>
        <strain evidence="1 2">EPI-7</strain>
    </source>
</reference>
<proteinExistence type="predicted"/>
<evidence type="ECO:0000313" key="1">
    <source>
        <dbReference type="EMBL" id="QHC01049.1"/>
    </source>
</evidence>
<gene>
    <name evidence="1" type="ORF">EK0264_12615</name>
</gene>
<dbReference type="EMBL" id="CP047156">
    <property type="protein sequence ID" value="QHC01049.1"/>
    <property type="molecule type" value="Genomic_DNA"/>
</dbReference>
<accession>A0A7L4YQI4</accession>
<name>A0A7L4YQI4_9ACTN</name>
<dbReference type="InParanoid" id="A0A7L4YQI4"/>
<protein>
    <submittedName>
        <fullName evidence="1">Uncharacterized protein</fullName>
    </submittedName>
</protein>
<organism evidence="1 2">
    <name type="scientific">Epidermidibacterium keratini</name>
    <dbReference type="NCBI Taxonomy" id="1891644"/>
    <lineage>
        <taxon>Bacteria</taxon>
        <taxon>Bacillati</taxon>
        <taxon>Actinomycetota</taxon>
        <taxon>Actinomycetes</taxon>
        <taxon>Sporichthyales</taxon>
        <taxon>Sporichthyaceae</taxon>
        <taxon>Epidermidibacterium</taxon>
    </lineage>
</organism>
<dbReference type="KEGG" id="eke:EK0264_12615"/>
<dbReference type="RefSeq" id="WP_159546137.1">
    <property type="nucleotide sequence ID" value="NZ_CP047156.1"/>
</dbReference>
<dbReference type="Proteomes" id="UP000463857">
    <property type="component" value="Chromosome"/>
</dbReference>
<sequence>MQWSDLQLTHSTGIAEPLHAAGDLLLCPDGPVALVPVGHRFVFGEYDVTAVWVSVSAMPETVKELDERDQVTGTLDRAELWVAAYPVVADGALLRSLANFDAPVELLRALLNAGREVRALAEDPADR</sequence>
<dbReference type="AlphaFoldDB" id="A0A7L4YQI4"/>